<reference evidence="1 2" key="1">
    <citation type="submission" date="2020-04" db="EMBL/GenBank/DDBJ databases">
        <title>Plant Genome Project.</title>
        <authorList>
            <person name="Zhang R.-G."/>
        </authorList>
    </citation>
    <scope>NUCLEOTIDE SEQUENCE [LARGE SCALE GENOMIC DNA]</scope>
    <source>
        <strain evidence="1">YNK0</strain>
        <tissue evidence="1">Leaf</tissue>
    </source>
</reference>
<dbReference type="EMBL" id="JABCRI010000004">
    <property type="protein sequence ID" value="KAF8408194.1"/>
    <property type="molecule type" value="Genomic_DNA"/>
</dbReference>
<evidence type="ECO:0000313" key="2">
    <source>
        <dbReference type="Proteomes" id="UP000655225"/>
    </source>
</evidence>
<dbReference type="Proteomes" id="UP000655225">
    <property type="component" value="Unassembled WGS sequence"/>
</dbReference>
<gene>
    <name evidence="1" type="ORF">HHK36_007336</name>
</gene>
<comment type="caution">
    <text evidence="1">The sequence shown here is derived from an EMBL/GenBank/DDBJ whole genome shotgun (WGS) entry which is preliminary data.</text>
</comment>
<proteinExistence type="predicted"/>
<evidence type="ECO:0000313" key="1">
    <source>
        <dbReference type="EMBL" id="KAF8408194.1"/>
    </source>
</evidence>
<keyword evidence="2" id="KW-1185">Reference proteome</keyword>
<sequence length="114" mass="12805">MERSLRITAGETTAAVACDHEGVILDFKEIFIESNSKLLISIINSQGEVCALEAQNSIADLKQMVSGLVVLSFRDSATILHIGLQKRPQQHYRFSFNFMLLLCVQNCKDLEYIL</sequence>
<name>A0A834ZIR8_TETSI</name>
<protein>
    <submittedName>
        <fullName evidence="1">Uncharacterized protein</fullName>
    </submittedName>
</protein>
<dbReference type="AlphaFoldDB" id="A0A834ZIR8"/>
<accession>A0A834ZIR8</accession>
<organism evidence="1 2">
    <name type="scientific">Tetracentron sinense</name>
    <name type="common">Spur-leaf</name>
    <dbReference type="NCBI Taxonomy" id="13715"/>
    <lineage>
        <taxon>Eukaryota</taxon>
        <taxon>Viridiplantae</taxon>
        <taxon>Streptophyta</taxon>
        <taxon>Embryophyta</taxon>
        <taxon>Tracheophyta</taxon>
        <taxon>Spermatophyta</taxon>
        <taxon>Magnoliopsida</taxon>
        <taxon>Trochodendrales</taxon>
        <taxon>Trochodendraceae</taxon>
        <taxon>Tetracentron</taxon>
    </lineage>
</organism>